<evidence type="ECO:0000313" key="12">
    <source>
        <dbReference type="Proteomes" id="UP000239446"/>
    </source>
</evidence>
<dbReference type="GO" id="GO:0009055">
    <property type="term" value="F:electron transfer activity"/>
    <property type="evidence" value="ECO:0007669"/>
    <property type="project" value="InterPro"/>
</dbReference>
<proteinExistence type="predicted"/>
<sequence length="115" mass="12548">MKSRIVPAILVGVFSMGIGSAFGDSHGMSAMKLAEKKKCTACHTVTESDPMAVAPSFMSIAQRYSMEESDRLVQVVLTGGEGHWGNVEMPDMGVRKDVTPKEAEKLVQWILDMDE</sequence>
<evidence type="ECO:0000256" key="7">
    <source>
        <dbReference type="ARBA" id="ARBA00031244"/>
    </source>
</evidence>
<dbReference type="OrthoDB" id="9814063at2"/>
<dbReference type="PROSITE" id="PS51007">
    <property type="entry name" value="CYTC"/>
    <property type="match status" value="1"/>
</dbReference>
<reference evidence="11 12" key="2">
    <citation type="submission" date="2018-02" db="EMBL/GenBank/DDBJ databases">
        <title>Subsurface microbial communities from deep shales in Ohio and West Virginia, USA.</title>
        <authorList>
            <person name="Wrighton K."/>
        </authorList>
    </citation>
    <scope>NUCLEOTIDE SEQUENCE [LARGE SCALE GENOMIC DNA]</scope>
    <source>
        <strain evidence="11 12">UTICA-S1B9</strain>
    </source>
</reference>
<evidence type="ECO:0000256" key="8">
    <source>
        <dbReference type="PIRSR" id="PIRSR602324-1"/>
    </source>
</evidence>
<evidence type="ECO:0000256" key="3">
    <source>
        <dbReference type="ARBA" id="ARBA00022617"/>
    </source>
</evidence>
<protein>
    <recommendedName>
        <fullName evidence="1">Cytochrome c-551</fullName>
    </recommendedName>
    <alternativeName>
        <fullName evidence="7">Cytochrome c551</fullName>
    </alternativeName>
</protein>
<feature type="domain" description="Cytochrome c" evidence="9">
    <location>
        <begin position="22"/>
        <end position="114"/>
    </location>
</feature>
<accession>A0A2S6G316</accession>
<keyword evidence="3 8" id="KW-0349">Heme</keyword>
<gene>
    <name evidence="11" type="ORF">B0H24_103223</name>
    <name evidence="10" type="ORF">BY455_13123</name>
</gene>
<dbReference type="GO" id="GO:0005506">
    <property type="term" value="F:iron ion binding"/>
    <property type="evidence" value="ECO:0007669"/>
    <property type="project" value="InterPro"/>
</dbReference>
<evidence type="ECO:0000313" key="13">
    <source>
        <dbReference type="Proteomes" id="UP000239648"/>
    </source>
</evidence>
<evidence type="ECO:0000256" key="5">
    <source>
        <dbReference type="ARBA" id="ARBA00022982"/>
    </source>
</evidence>
<keyword evidence="13" id="KW-1185">Reference proteome</keyword>
<reference evidence="10 13" key="1">
    <citation type="submission" date="2018-02" db="EMBL/GenBank/DDBJ databases">
        <title>Deep subsurface shale carbon reservoir microbial communities from Ohio and West Virginia, USA.</title>
        <authorList>
            <person name="Wrighton K."/>
        </authorList>
    </citation>
    <scope>NUCLEOTIDE SEQUENCE [LARGE SCALE GENOMIC DNA]</scope>
    <source>
        <strain evidence="10 13">UTICA-S1B6</strain>
    </source>
</reference>
<evidence type="ECO:0000256" key="1">
    <source>
        <dbReference type="ARBA" id="ARBA00021020"/>
    </source>
</evidence>
<dbReference type="Proteomes" id="UP000239648">
    <property type="component" value="Unassembled WGS sequence"/>
</dbReference>
<evidence type="ECO:0000256" key="2">
    <source>
        <dbReference type="ARBA" id="ARBA00022448"/>
    </source>
</evidence>
<comment type="caution">
    <text evidence="11">The sequence shown here is derived from an EMBL/GenBank/DDBJ whole genome shotgun (WGS) entry which is preliminary data.</text>
</comment>
<dbReference type="AlphaFoldDB" id="A0A2S6G316"/>
<keyword evidence="5" id="KW-0249">Electron transport</keyword>
<feature type="binding site" description="covalent" evidence="8">
    <location>
        <position position="89"/>
    </location>
    <ligand>
        <name>heme c</name>
        <dbReference type="ChEBI" id="CHEBI:61717"/>
    </ligand>
</feature>
<dbReference type="InterPro" id="IPR009056">
    <property type="entry name" value="Cyt_c-like_dom"/>
</dbReference>
<dbReference type="PRINTS" id="PR00606">
    <property type="entry name" value="CYTCHROMECID"/>
</dbReference>
<dbReference type="InterPro" id="IPR002324">
    <property type="entry name" value="Cyt_c_ID"/>
</dbReference>
<feature type="binding site" description="covalent" evidence="8">
    <location>
        <position position="43"/>
    </location>
    <ligand>
        <name>heme c</name>
        <dbReference type="ChEBI" id="CHEBI:61717"/>
    </ligand>
</feature>
<dbReference type="RefSeq" id="WP_104417262.1">
    <property type="nucleotide sequence ID" value="NZ_PTIT01000031.1"/>
</dbReference>
<dbReference type="EMBL" id="PTIT01000031">
    <property type="protein sequence ID" value="PPK50202.1"/>
    <property type="molecule type" value="Genomic_DNA"/>
</dbReference>
<dbReference type="SUPFAM" id="SSF46626">
    <property type="entry name" value="Cytochrome c"/>
    <property type="match status" value="1"/>
</dbReference>
<dbReference type="Proteomes" id="UP000239446">
    <property type="component" value="Unassembled WGS sequence"/>
</dbReference>
<evidence type="ECO:0000259" key="9">
    <source>
        <dbReference type="PROSITE" id="PS51007"/>
    </source>
</evidence>
<keyword evidence="2" id="KW-0813">Transport</keyword>
<feature type="binding site" description="covalent" evidence="8">
    <location>
        <position position="39"/>
    </location>
    <ligand>
        <name>heme c</name>
        <dbReference type="ChEBI" id="CHEBI:61717"/>
    </ligand>
</feature>
<dbReference type="InterPro" id="IPR036909">
    <property type="entry name" value="Cyt_c-like_dom_sf"/>
</dbReference>
<evidence type="ECO:0000256" key="6">
    <source>
        <dbReference type="ARBA" id="ARBA00023004"/>
    </source>
</evidence>
<dbReference type="GO" id="GO:0020037">
    <property type="term" value="F:heme binding"/>
    <property type="evidence" value="ECO:0007669"/>
    <property type="project" value="InterPro"/>
</dbReference>
<dbReference type="EMBL" id="PTIU01000032">
    <property type="protein sequence ID" value="PPK52659.1"/>
    <property type="molecule type" value="Genomic_DNA"/>
</dbReference>
<organism evidence="11 12">
    <name type="scientific">Marinobacter persicus</name>
    <dbReference type="NCBI Taxonomy" id="930118"/>
    <lineage>
        <taxon>Bacteria</taxon>
        <taxon>Pseudomonadati</taxon>
        <taxon>Pseudomonadota</taxon>
        <taxon>Gammaproteobacteria</taxon>
        <taxon>Pseudomonadales</taxon>
        <taxon>Marinobacteraceae</taxon>
        <taxon>Marinobacter</taxon>
    </lineage>
</organism>
<evidence type="ECO:0000313" key="10">
    <source>
        <dbReference type="EMBL" id="PPK50202.1"/>
    </source>
</evidence>
<evidence type="ECO:0000313" key="11">
    <source>
        <dbReference type="EMBL" id="PPK52659.1"/>
    </source>
</evidence>
<comment type="PTM">
    <text evidence="8">Binds 1 heme c group covalently per subunit.</text>
</comment>
<evidence type="ECO:0000256" key="4">
    <source>
        <dbReference type="ARBA" id="ARBA00022723"/>
    </source>
</evidence>
<name>A0A2S6G316_9GAMM</name>
<keyword evidence="6 8" id="KW-0408">Iron</keyword>
<dbReference type="Pfam" id="PF00034">
    <property type="entry name" value="Cytochrom_C"/>
    <property type="match status" value="1"/>
</dbReference>
<dbReference type="Gene3D" id="1.10.760.10">
    <property type="entry name" value="Cytochrome c-like domain"/>
    <property type="match status" value="1"/>
</dbReference>
<keyword evidence="4 8" id="KW-0479">Metal-binding</keyword>